<keyword evidence="2" id="KW-1185">Reference proteome</keyword>
<dbReference type="Gene3D" id="1.20.5.4130">
    <property type="match status" value="1"/>
</dbReference>
<organism evidence="1 2">
    <name type="scientific">Sesamum alatum</name>
    <dbReference type="NCBI Taxonomy" id="300844"/>
    <lineage>
        <taxon>Eukaryota</taxon>
        <taxon>Viridiplantae</taxon>
        <taxon>Streptophyta</taxon>
        <taxon>Embryophyta</taxon>
        <taxon>Tracheophyta</taxon>
        <taxon>Spermatophyta</taxon>
        <taxon>Magnoliopsida</taxon>
        <taxon>eudicotyledons</taxon>
        <taxon>Gunneridae</taxon>
        <taxon>Pentapetalae</taxon>
        <taxon>asterids</taxon>
        <taxon>lamiids</taxon>
        <taxon>Lamiales</taxon>
        <taxon>Pedaliaceae</taxon>
        <taxon>Sesamum</taxon>
    </lineage>
</organism>
<protein>
    <submittedName>
        <fullName evidence="1">Uncharacterized protein</fullName>
    </submittedName>
</protein>
<reference evidence="1" key="1">
    <citation type="submission" date="2020-06" db="EMBL/GenBank/DDBJ databases">
        <authorList>
            <person name="Li T."/>
            <person name="Hu X."/>
            <person name="Zhang T."/>
            <person name="Song X."/>
            <person name="Zhang H."/>
            <person name="Dai N."/>
            <person name="Sheng W."/>
            <person name="Hou X."/>
            <person name="Wei L."/>
        </authorList>
    </citation>
    <scope>NUCLEOTIDE SEQUENCE</scope>
    <source>
        <strain evidence="1">3651</strain>
        <tissue evidence="1">Leaf</tissue>
    </source>
</reference>
<evidence type="ECO:0000313" key="2">
    <source>
        <dbReference type="Proteomes" id="UP001293254"/>
    </source>
</evidence>
<proteinExistence type="predicted"/>
<dbReference type="Proteomes" id="UP001293254">
    <property type="component" value="Unassembled WGS sequence"/>
</dbReference>
<dbReference type="AlphaFoldDB" id="A0AAE2CM05"/>
<evidence type="ECO:0000313" key="1">
    <source>
        <dbReference type="EMBL" id="KAK4427112.1"/>
    </source>
</evidence>
<sequence>MAYAVVPFPEIIELAYEKVKSLQELFTLEEGNNNDRVKAVEREIREVACRLEDVLEQAHLSNDHFLSQSQALVGDFAMEVKEEIIFFTEMVKKIKEELGNASLPEEDDIVVS</sequence>
<comment type="caution">
    <text evidence="1">The sequence shown here is derived from an EMBL/GenBank/DDBJ whole genome shotgun (WGS) entry which is preliminary data.</text>
</comment>
<reference evidence="1" key="2">
    <citation type="journal article" date="2024" name="Plant">
        <title>Genomic evolution and insights into agronomic trait innovations of Sesamum species.</title>
        <authorList>
            <person name="Miao H."/>
            <person name="Wang L."/>
            <person name="Qu L."/>
            <person name="Liu H."/>
            <person name="Sun Y."/>
            <person name="Le M."/>
            <person name="Wang Q."/>
            <person name="Wei S."/>
            <person name="Zheng Y."/>
            <person name="Lin W."/>
            <person name="Duan Y."/>
            <person name="Cao H."/>
            <person name="Xiong S."/>
            <person name="Wang X."/>
            <person name="Wei L."/>
            <person name="Li C."/>
            <person name="Ma Q."/>
            <person name="Ju M."/>
            <person name="Zhao R."/>
            <person name="Li G."/>
            <person name="Mu C."/>
            <person name="Tian Q."/>
            <person name="Mei H."/>
            <person name="Zhang T."/>
            <person name="Gao T."/>
            <person name="Zhang H."/>
        </authorList>
    </citation>
    <scope>NUCLEOTIDE SEQUENCE</scope>
    <source>
        <strain evidence="1">3651</strain>
    </source>
</reference>
<accession>A0AAE2CM05</accession>
<name>A0AAE2CM05_9LAMI</name>
<dbReference type="EMBL" id="JACGWO010000005">
    <property type="protein sequence ID" value="KAK4427112.1"/>
    <property type="molecule type" value="Genomic_DNA"/>
</dbReference>
<gene>
    <name evidence="1" type="ORF">Salat_1480100</name>
</gene>